<dbReference type="AlphaFoldDB" id="A0A8D8T8K7"/>
<sequence length="395" mass="45266">MACLFLALLLMSWTYPTKTHKYNEHWQRPLSGQGKKQIEAAMGRASMNADMSDLHRNVPEHSPHRNVPEYFLHRNVPEDFLHKNIDGITLDRIRREVSKIKEKKKRGYRPKLTDTKRKLSFFSDLFGRGKGKMSTKKSTVTNSKLSFFGKFFNEKRKMSSKKNKKSERKSKKSKVTTVQSFLGNLMSKQGGMLNNLMSKQGGILNIKRKLGVKGSQLLDKISRVPGLSKLFPQTSKTSRKNGKLSITRSKMQDKSIGPVGKSKISIQKRKVSTTKRRSKLQVKTIGPVAKSKISLRNRKLEALPKRTLAAKKSHFPAENIHPAAAKPSIQIIRNLIVEKAHDKTRRLHEVSEKLHTYSRALHGYTNLLQIYTKKLHRLTKKMRDYTKQWIGGSKN</sequence>
<organism evidence="3">
    <name type="scientific">Cacopsylla melanoneura</name>
    <dbReference type="NCBI Taxonomy" id="428564"/>
    <lineage>
        <taxon>Eukaryota</taxon>
        <taxon>Metazoa</taxon>
        <taxon>Ecdysozoa</taxon>
        <taxon>Arthropoda</taxon>
        <taxon>Hexapoda</taxon>
        <taxon>Insecta</taxon>
        <taxon>Pterygota</taxon>
        <taxon>Neoptera</taxon>
        <taxon>Paraneoptera</taxon>
        <taxon>Hemiptera</taxon>
        <taxon>Sternorrhyncha</taxon>
        <taxon>Psylloidea</taxon>
        <taxon>Psyllidae</taxon>
        <taxon>Psyllinae</taxon>
        <taxon>Cacopsylla</taxon>
    </lineage>
</organism>
<proteinExistence type="predicted"/>
<feature type="region of interest" description="Disordered" evidence="1">
    <location>
        <begin position="156"/>
        <end position="175"/>
    </location>
</feature>
<keyword evidence="2" id="KW-0732">Signal</keyword>
<evidence type="ECO:0000256" key="1">
    <source>
        <dbReference type="SAM" id="MobiDB-lite"/>
    </source>
</evidence>
<feature type="chain" id="PRO_5034556689" evidence="2">
    <location>
        <begin position="20"/>
        <end position="395"/>
    </location>
</feature>
<name>A0A8D8T8K7_9HEMI</name>
<evidence type="ECO:0000313" key="3">
    <source>
        <dbReference type="EMBL" id="CAG6681427.1"/>
    </source>
</evidence>
<evidence type="ECO:0000256" key="2">
    <source>
        <dbReference type="SAM" id="SignalP"/>
    </source>
</evidence>
<feature type="compositionally biased region" description="Basic residues" evidence="1">
    <location>
        <begin position="158"/>
        <end position="174"/>
    </location>
</feature>
<accession>A0A8D8T8K7</accession>
<feature type="signal peptide" evidence="2">
    <location>
        <begin position="1"/>
        <end position="19"/>
    </location>
</feature>
<reference evidence="3" key="1">
    <citation type="submission" date="2021-05" db="EMBL/GenBank/DDBJ databases">
        <authorList>
            <person name="Alioto T."/>
            <person name="Alioto T."/>
            <person name="Gomez Garrido J."/>
        </authorList>
    </citation>
    <scope>NUCLEOTIDE SEQUENCE</scope>
</reference>
<protein>
    <submittedName>
        <fullName evidence="3">Uncharacterized protein</fullName>
    </submittedName>
</protein>
<dbReference type="EMBL" id="HBUF01255664">
    <property type="protein sequence ID" value="CAG6681427.1"/>
    <property type="molecule type" value="Transcribed_RNA"/>
</dbReference>